<dbReference type="Pfam" id="PF00563">
    <property type="entry name" value="EAL"/>
    <property type="match status" value="1"/>
</dbReference>
<dbReference type="SMART" id="SM00267">
    <property type="entry name" value="GGDEF"/>
    <property type="match status" value="1"/>
</dbReference>
<dbReference type="Pfam" id="PF13426">
    <property type="entry name" value="PAS_9"/>
    <property type="match status" value="1"/>
</dbReference>
<feature type="domain" description="PAC" evidence="1">
    <location>
        <begin position="371"/>
        <end position="423"/>
    </location>
</feature>
<evidence type="ECO:0000259" key="2">
    <source>
        <dbReference type="PROSITE" id="PS50883"/>
    </source>
</evidence>
<dbReference type="PANTHER" id="PTHR44757">
    <property type="entry name" value="DIGUANYLATE CYCLASE DGCP"/>
    <property type="match status" value="1"/>
</dbReference>
<dbReference type="Pfam" id="PF08447">
    <property type="entry name" value="PAS_3"/>
    <property type="match status" value="2"/>
</dbReference>
<dbReference type="SUPFAM" id="SSF55785">
    <property type="entry name" value="PYP-like sensor domain (PAS domain)"/>
    <property type="match status" value="3"/>
</dbReference>
<sequence length="1007" mass="114978">MDEFYVHKGDVRMYETRKRPSLLANLFKKAPVDNQDDIKRTELFQNYLTSLAKYQTDLIIVLSPKGKIISQNHGSINEFLGYSPDSSIRYKDFLTEADNRKLRKAFTDALNGQTAQHEIPVYNRDGNTIHTALTFIPIKVGSADVEGVYIIVQDHTLHKQTLNDLKLYKTHLEHAQEIAQIGSWEYTIGEEYLTCSNYFYDIFGLDKTTEQLFIDKTFQLVHPDDYEKVRTVMTNAVRKGENCIVDFRIYHGKTNEIRFLKVHAEAFWIDGAPQKIVGVVQDDTTQHFIEKQMEEAKTQSRILMDELTAGIWMKDCTSGTLEYVSKGAAELLQYPLQYLYHEPDIWERLLLPDEKAEVLNRQQWLEKGESLRHQYRVQCGDGTLKWVYDQTVPQFDDNGQLTHLFGMIVDITPEMEMQQQLDYLATHDALTALPNQRSLYKKLDELCDTSMNGNNTFALFYLDLDRFQLINDSLGYTIGDTVLKTTSTRLAGTLPAESYLARLSSNDFILLVENFSSKDAVFQLAEQLIETIEKPVTVDGYELHVTTSIGIGFYPEDGDDKFTLVESAHAALYRAKQLGKNNYQLYSVSKDIISYKNFSLEKDMRTAIEKEEFEVYFQPQVETSTGIIQGAEALIRWNHAEWGLVSPGEFIPLAEENHLIHQIGDWVIEHVCKQLRKWKDKGYTLRPIAINVSPIRFIKKGLVEFVSSMLNKYDIPAKYVELEITEGSMLKNEPVVLNTLKELRDLGISIAIDDFGTGHSSLTYIQQFSADTIKIDKSFIQDITAENSSGAAITSSVLHLARGMEMKVVAEGVEEYEQLEFLNQHECDEVQGYLFSKPVPLESFEQMLETGYLKPAKPRVCKVPCEERRKFFRLKFPSALLGEMMILAINERKVNLGSADVLIEDISLGGIKLLTSLKLPLNSSIKLSFNITLMGEPFNLTGELVWKNVAKGDTFHYGIKCSLPEADKDRLAGIINKMSVLVKLNQDIPDTPMIEESPYTYIKKHHL</sequence>
<evidence type="ECO:0000259" key="3">
    <source>
        <dbReference type="PROSITE" id="PS50887"/>
    </source>
</evidence>
<dbReference type="InterPro" id="IPR013655">
    <property type="entry name" value="PAS_fold_3"/>
</dbReference>
<dbReference type="PROSITE" id="PS50883">
    <property type="entry name" value="EAL"/>
    <property type="match status" value="1"/>
</dbReference>
<dbReference type="FunFam" id="3.20.20.450:FF:000001">
    <property type="entry name" value="Cyclic di-GMP phosphodiesterase yahA"/>
    <property type="match status" value="1"/>
</dbReference>
<dbReference type="InterPro" id="IPR001633">
    <property type="entry name" value="EAL_dom"/>
</dbReference>
<protein>
    <submittedName>
        <fullName evidence="4">EAL domain-containing protein</fullName>
    </submittedName>
</protein>
<accession>A0A549YIC5</accession>
<dbReference type="InterPro" id="IPR043128">
    <property type="entry name" value="Rev_trsase/Diguanyl_cyclase"/>
</dbReference>
<dbReference type="Proteomes" id="UP000319280">
    <property type="component" value="Unassembled WGS sequence"/>
</dbReference>
<reference evidence="4 5" key="1">
    <citation type="submission" date="2019-07" db="EMBL/GenBank/DDBJ databases">
        <title>Genomic analysis of Lentibacillus sp. NKC851-2.</title>
        <authorList>
            <person name="Oh Y.J."/>
        </authorList>
    </citation>
    <scope>NUCLEOTIDE SEQUENCE [LARGE SCALE GENOMIC DNA]</scope>
    <source>
        <strain evidence="4 5">NKC851-2</strain>
    </source>
</reference>
<dbReference type="InterPro" id="IPR000700">
    <property type="entry name" value="PAS-assoc_C"/>
</dbReference>
<dbReference type="SUPFAM" id="SSF55073">
    <property type="entry name" value="Nucleotide cyclase"/>
    <property type="match status" value="1"/>
</dbReference>
<dbReference type="SMART" id="SM00052">
    <property type="entry name" value="EAL"/>
    <property type="match status" value="1"/>
</dbReference>
<organism evidence="4 5">
    <name type="scientific">Lentibacillus cibarius</name>
    <dbReference type="NCBI Taxonomy" id="2583219"/>
    <lineage>
        <taxon>Bacteria</taxon>
        <taxon>Bacillati</taxon>
        <taxon>Bacillota</taxon>
        <taxon>Bacilli</taxon>
        <taxon>Bacillales</taxon>
        <taxon>Bacillaceae</taxon>
        <taxon>Lentibacillus</taxon>
    </lineage>
</organism>
<dbReference type="InterPro" id="IPR009875">
    <property type="entry name" value="PilZ_domain"/>
</dbReference>
<dbReference type="InterPro" id="IPR000014">
    <property type="entry name" value="PAS"/>
</dbReference>
<dbReference type="Gene3D" id="2.40.10.220">
    <property type="entry name" value="predicted glycosyltransferase like domains"/>
    <property type="match status" value="1"/>
</dbReference>
<dbReference type="CDD" id="cd01948">
    <property type="entry name" value="EAL"/>
    <property type="match status" value="1"/>
</dbReference>
<dbReference type="PROSITE" id="PS50113">
    <property type="entry name" value="PAC"/>
    <property type="match status" value="1"/>
</dbReference>
<dbReference type="InterPro" id="IPR052155">
    <property type="entry name" value="Biofilm_reg_signaling"/>
</dbReference>
<comment type="caution">
    <text evidence="4">The sequence shown here is derived from an EMBL/GenBank/DDBJ whole genome shotgun (WGS) entry which is preliminary data.</text>
</comment>
<gene>
    <name evidence="4" type="ORF">FH966_07930</name>
</gene>
<dbReference type="Gene3D" id="3.30.450.20">
    <property type="entry name" value="PAS domain"/>
    <property type="match status" value="3"/>
</dbReference>
<dbReference type="SUPFAM" id="SSF141868">
    <property type="entry name" value="EAL domain-like"/>
    <property type="match status" value="1"/>
</dbReference>
<dbReference type="Pfam" id="PF00990">
    <property type="entry name" value="GGDEF"/>
    <property type="match status" value="1"/>
</dbReference>
<dbReference type="Gene3D" id="3.30.70.270">
    <property type="match status" value="1"/>
</dbReference>
<dbReference type="InterPro" id="IPR000160">
    <property type="entry name" value="GGDEF_dom"/>
</dbReference>
<dbReference type="PANTHER" id="PTHR44757:SF2">
    <property type="entry name" value="BIOFILM ARCHITECTURE MAINTENANCE PROTEIN MBAA"/>
    <property type="match status" value="1"/>
</dbReference>
<name>A0A549YIC5_9BACI</name>
<dbReference type="AlphaFoldDB" id="A0A549YIC5"/>
<dbReference type="Gene3D" id="3.20.20.450">
    <property type="entry name" value="EAL domain"/>
    <property type="match status" value="1"/>
</dbReference>
<evidence type="ECO:0000313" key="5">
    <source>
        <dbReference type="Proteomes" id="UP000319280"/>
    </source>
</evidence>
<dbReference type="CDD" id="cd01949">
    <property type="entry name" value="GGDEF"/>
    <property type="match status" value="1"/>
</dbReference>
<dbReference type="SMART" id="SM00086">
    <property type="entry name" value="PAC"/>
    <property type="match status" value="2"/>
</dbReference>
<dbReference type="InterPro" id="IPR035965">
    <property type="entry name" value="PAS-like_dom_sf"/>
</dbReference>
<dbReference type="InterPro" id="IPR001610">
    <property type="entry name" value="PAC"/>
</dbReference>
<evidence type="ECO:0000313" key="4">
    <source>
        <dbReference type="EMBL" id="TRM11629.1"/>
    </source>
</evidence>
<dbReference type="Pfam" id="PF07238">
    <property type="entry name" value="PilZ"/>
    <property type="match status" value="1"/>
</dbReference>
<dbReference type="InterPro" id="IPR029787">
    <property type="entry name" value="Nucleotide_cyclase"/>
</dbReference>
<dbReference type="NCBIfam" id="TIGR00254">
    <property type="entry name" value="GGDEF"/>
    <property type="match status" value="1"/>
</dbReference>
<dbReference type="PROSITE" id="PS50887">
    <property type="entry name" value="GGDEF"/>
    <property type="match status" value="1"/>
</dbReference>
<proteinExistence type="predicted"/>
<dbReference type="CDD" id="cd00130">
    <property type="entry name" value="PAS"/>
    <property type="match status" value="3"/>
</dbReference>
<keyword evidence="5" id="KW-1185">Reference proteome</keyword>
<dbReference type="NCBIfam" id="TIGR00229">
    <property type="entry name" value="sensory_box"/>
    <property type="match status" value="2"/>
</dbReference>
<dbReference type="SMART" id="SM00091">
    <property type="entry name" value="PAS"/>
    <property type="match status" value="2"/>
</dbReference>
<dbReference type="InterPro" id="IPR035919">
    <property type="entry name" value="EAL_sf"/>
</dbReference>
<feature type="domain" description="EAL" evidence="2">
    <location>
        <begin position="597"/>
        <end position="852"/>
    </location>
</feature>
<evidence type="ECO:0000259" key="1">
    <source>
        <dbReference type="PROSITE" id="PS50113"/>
    </source>
</evidence>
<dbReference type="EMBL" id="VJMZ01000001">
    <property type="protein sequence ID" value="TRM11629.1"/>
    <property type="molecule type" value="Genomic_DNA"/>
</dbReference>
<dbReference type="GO" id="GO:0035438">
    <property type="term" value="F:cyclic-di-GMP binding"/>
    <property type="evidence" value="ECO:0007669"/>
    <property type="project" value="InterPro"/>
</dbReference>
<feature type="domain" description="GGDEF" evidence="3">
    <location>
        <begin position="455"/>
        <end position="588"/>
    </location>
</feature>